<dbReference type="Pfam" id="PF13231">
    <property type="entry name" value="PMT_2"/>
    <property type="match status" value="1"/>
</dbReference>
<dbReference type="AlphaFoldDB" id="A0A3B0ZVE8"/>
<feature type="transmembrane region" description="Helical" evidence="8">
    <location>
        <begin position="72"/>
        <end position="94"/>
    </location>
</feature>
<feature type="transmembrane region" description="Helical" evidence="8">
    <location>
        <begin position="230"/>
        <end position="255"/>
    </location>
</feature>
<dbReference type="GO" id="GO:0005886">
    <property type="term" value="C:plasma membrane"/>
    <property type="evidence" value="ECO:0007669"/>
    <property type="project" value="UniProtKB-SubCell"/>
</dbReference>
<evidence type="ECO:0000259" key="9">
    <source>
        <dbReference type="Pfam" id="PF13231"/>
    </source>
</evidence>
<keyword evidence="6 8" id="KW-1133">Transmembrane helix</keyword>
<comment type="subcellular location">
    <subcellularLocation>
        <location evidence="1">Cell membrane</location>
        <topology evidence="1">Multi-pass membrane protein</topology>
    </subcellularLocation>
</comment>
<organism evidence="10">
    <name type="scientific">hydrothermal vent metagenome</name>
    <dbReference type="NCBI Taxonomy" id="652676"/>
    <lineage>
        <taxon>unclassified sequences</taxon>
        <taxon>metagenomes</taxon>
        <taxon>ecological metagenomes</taxon>
    </lineage>
</organism>
<proteinExistence type="predicted"/>
<evidence type="ECO:0000256" key="7">
    <source>
        <dbReference type="ARBA" id="ARBA00023136"/>
    </source>
</evidence>
<sequence length="497" mass="57368">MFFSRLTTAQSLTILIGVSVLIKVVMASILPMTGDEAYFIVWGKHLDFGYYDHPPMVGWWLAAMLQVSDHPVWLRLPNILVTTLIGWMIYRIVLPRGKTNAVIAAGLYWLTPVHLLAPLITTDVPLIFFAFLSGVCFYKAQRHDKRGWYLLSGLLLGLAFYSKFFAGMLGIAYVLYIILFVRRGIKPYIGILFVVLGTLPFIGLNLYWNYLNCWDNYLFNLVNRTSDYDFSFWGLAKYLLLLTYLITPPIVYYVLRKPGVLLTTMKNGGLGLFLALFTIPLVLFIGLSFGKSVGLHWMLSFYPFLFIAVIMLLHFGQLRVCFYFMWGFSLLHILAFAIIYMLTPNMFLDNEKRYQKVVLAMYAEELVELINSQRYNFTLATPSYSESAILAYHLKEDVLVFGHGSYHGRQMDINTDWLKYKGRGIAIFSKTEDVNDYAKYFNSFTHIILPFKETRYHLGIGIGFKYDAYNQGVLEPIRNEFYKIPAWLPSGRCSMYE</sequence>
<evidence type="ECO:0000256" key="4">
    <source>
        <dbReference type="ARBA" id="ARBA00022679"/>
    </source>
</evidence>
<reference evidence="10" key="1">
    <citation type="submission" date="2018-06" db="EMBL/GenBank/DDBJ databases">
        <authorList>
            <person name="Zhirakovskaya E."/>
        </authorList>
    </citation>
    <scope>NUCLEOTIDE SEQUENCE</scope>
</reference>
<evidence type="ECO:0000256" key="3">
    <source>
        <dbReference type="ARBA" id="ARBA00022676"/>
    </source>
</evidence>
<feature type="domain" description="Glycosyltransferase RgtA/B/C/D-like" evidence="9">
    <location>
        <begin position="52"/>
        <end position="208"/>
    </location>
</feature>
<dbReference type="InterPro" id="IPR050297">
    <property type="entry name" value="LipidA_mod_glycosyltrf_83"/>
</dbReference>
<protein>
    <recommendedName>
        <fullName evidence="9">Glycosyltransferase RgtA/B/C/D-like domain-containing protein</fullName>
    </recommendedName>
</protein>
<feature type="transmembrane region" description="Helical" evidence="8">
    <location>
        <begin position="188"/>
        <end position="210"/>
    </location>
</feature>
<evidence type="ECO:0000256" key="2">
    <source>
        <dbReference type="ARBA" id="ARBA00022475"/>
    </source>
</evidence>
<evidence type="ECO:0000256" key="1">
    <source>
        <dbReference type="ARBA" id="ARBA00004651"/>
    </source>
</evidence>
<keyword evidence="4" id="KW-0808">Transferase</keyword>
<feature type="transmembrane region" description="Helical" evidence="8">
    <location>
        <begin position="295"/>
        <end position="313"/>
    </location>
</feature>
<keyword evidence="3" id="KW-0328">Glycosyltransferase</keyword>
<dbReference type="GO" id="GO:0016763">
    <property type="term" value="F:pentosyltransferase activity"/>
    <property type="evidence" value="ECO:0007669"/>
    <property type="project" value="TreeGrafter"/>
</dbReference>
<dbReference type="InterPro" id="IPR038731">
    <property type="entry name" value="RgtA/B/C-like"/>
</dbReference>
<keyword evidence="5 8" id="KW-0812">Transmembrane</keyword>
<feature type="transmembrane region" description="Helical" evidence="8">
    <location>
        <begin position="12"/>
        <end position="32"/>
    </location>
</feature>
<dbReference type="PANTHER" id="PTHR33908:SF11">
    <property type="entry name" value="MEMBRANE PROTEIN"/>
    <property type="match status" value="1"/>
</dbReference>
<dbReference type="EMBL" id="UOFR01000010">
    <property type="protein sequence ID" value="VAW91327.1"/>
    <property type="molecule type" value="Genomic_DNA"/>
</dbReference>
<feature type="transmembrane region" description="Helical" evidence="8">
    <location>
        <begin position="160"/>
        <end position="181"/>
    </location>
</feature>
<evidence type="ECO:0000256" key="8">
    <source>
        <dbReference type="SAM" id="Phobius"/>
    </source>
</evidence>
<keyword evidence="7 8" id="KW-0472">Membrane</keyword>
<name>A0A3B0ZVE8_9ZZZZ</name>
<feature type="transmembrane region" description="Helical" evidence="8">
    <location>
        <begin position="267"/>
        <end position="289"/>
    </location>
</feature>
<evidence type="ECO:0000313" key="10">
    <source>
        <dbReference type="EMBL" id="VAW91327.1"/>
    </source>
</evidence>
<evidence type="ECO:0000256" key="6">
    <source>
        <dbReference type="ARBA" id="ARBA00022989"/>
    </source>
</evidence>
<accession>A0A3B0ZVE8</accession>
<dbReference type="PANTHER" id="PTHR33908">
    <property type="entry name" value="MANNOSYLTRANSFERASE YKCB-RELATED"/>
    <property type="match status" value="1"/>
</dbReference>
<gene>
    <name evidence="10" type="ORF">MNBD_GAMMA21-330</name>
</gene>
<feature type="transmembrane region" description="Helical" evidence="8">
    <location>
        <begin position="115"/>
        <end position="140"/>
    </location>
</feature>
<keyword evidence="2" id="KW-1003">Cell membrane</keyword>
<evidence type="ECO:0000256" key="5">
    <source>
        <dbReference type="ARBA" id="ARBA00022692"/>
    </source>
</evidence>
<feature type="transmembrane region" description="Helical" evidence="8">
    <location>
        <begin position="320"/>
        <end position="342"/>
    </location>
</feature>
<dbReference type="GO" id="GO:0008610">
    <property type="term" value="P:lipid biosynthetic process"/>
    <property type="evidence" value="ECO:0007669"/>
    <property type="project" value="UniProtKB-ARBA"/>
</dbReference>